<organism evidence="1 2">
    <name type="scientific">Stenotrophomonas maltophilia</name>
    <name type="common">Pseudomonas maltophilia</name>
    <name type="synonym">Xanthomonas maltophilia</name>
    <dbReference type="NCBI Taxonomy" id="40324"/>
    <lineage>
        <taxon>Bacteria</taxon>
        <taxon>Pseudomonadati</taxon>
        <taxon>Pseudomonadota</taxon>
        <taxon>Gammaproteobacteria</taxon>
        <taxon>Lysobacterales</taxon>
        <taxon>Lysobacteraceae</taxon>
        <taxon>Stenotrophomonas</taxon>
        <taxon>Stenotrophomonas maltophilia group</taxon>
    </lineage>
</organism>
<accession>A0A0F5ZMD9</accession>
<dbReference type="PRINTS" id="PR00394">
    <property type="entry name" value="RHSPROTEIN"/>
</dbReference>
<dbReference type="PATRIC" id="fig|40324.63.peg.6906"/>
<proteinExistence type="predicted"/>
<dbReference type="NCBIfam" id="TIGR03696">
    <property type="entry name" value="Rhs_assc_core"/>
    <property type="match status" value="1"/>
</dbReference>
<comment type="caution">
    <text evidence="1">The sequence shown here is derived from an EMBL/GenBank/DDBJ whole genome shotgun (WGS) entry which is preliminary data.</text>
</comment>
<reference evidence="1 2" key="1">
    <citation type="submission" date="2015-03" db="EMBL/GenBank/DDBJ databases">
        <title>Draft genome of Stenotrophomonas maltophila isolated from urine specimen.</title>
        <authorList>
            <person name="Murugan N."/>
            <person name="Malathi J."/>
            <person name="Umashankar V."/>
            <person name="Madhavan H."/>
        </authorList>
    </citation>
    <scope>NUCLEOTIDE SEQUENCE [LARGE SCALE GENOMIC DNA]</scope>
    <source>
        <strain evidence="1 2">JMNMN1</strain>
    </source>
</reference>
<protein>
    <submittedName>
        <fullName evidence="1">Rhs family transmembrane protein</fullName>
    </submittedName>
</protein>
<dbReference type="EMBL" id="JZRZ01000029">
    <property type="protein sequence ID" value="KKD56824.1"/>
    <property type="molecule type" value="Genomic_DNA"/>
</dbReference>
<dbReference type="AlphaFoldDB" id="A0A0F5ZMD9"/>
<name>A0A0F5ZMD9_STEMA</name>
<dbReference type="PANTHER" id="PTHR32305">
    <property type="match status" value="1"/>
</dbReference>
<dbReference type="PANTHER" id="PTHR32305:SF15">
    <property type="entry name" value="PROTEIN RHSA-RELATED"/>
    <property type="match status" value="1"/>
</dbReference>
<evidence type="ECO:0000313" key="2">
    <source>
        <dbReference type="Proteomes" id="UP000243478"/>
    </source>
</evidence>
<keyword evidence="1" id="KW-0812">Transmembrane</keyword>
<keyword evidence="1" id="KW-0472">Membrane</keyword>
<dbReference type="Gene3D" id="2.180.10.10">
    <property type="entry name" value="RHS repeat-associated core"/>
    <property type="match status" value="1"/>
</dbReference>
<dbReference type="InterPro" id="IPR050708">
    <property type="entry name" value="T6SS_VgrG/RHS"/>
</dbReference>
<dbReference type="Proteomes" id="UP000243478">
    <property type="component" value="Unassembled WGS sequence"/>
</dbReference>
<evidence type="ECO:0000313" key="1">
    <source>
        <dbReference type="EMBL" id="KKD56824.1"/>
    </source>
</evidence>
<dbReference type="InterPro" id="IPR022385">
    <property type="entry name" value="Rhs_assc_core"/>
</dbReference>
<gene>
    <name evidence="1" type="ORF">VM57_18630</name>
</gene>
<sequence length="265" mass="28497">MDGEARTHDAAGNTSSIGSKTFTYNDANRMNAVKQGDAVLESYAYNHRGERVLRTPAGGAAQITLYDEAGQWLGNYSATGQAQLQAIWLDNYPVALINVPSTGVPQLAYVQPDHLSTPRVVIDPMRDAAIWEWNNKSEVFGNQIPNADPDGDGGAFELALRFPGQQATDASGLFYNYQREYDPAAGRYSQSDPMGFDGGVSTFSYVSADPVQAVDPLGLLANCTCVDGGVHIDIPIRFSGEGATPETLRKMINAIESTWSAPGLQ</sequence>